<evidence type="ECO:0000256" key="1">
    <source>
        <dbReference type="ARBA" id="ARBA00004651"/>
    </source>
</evidence>
<feature type="transmembrane region" description="Helical" evidence="7">
    <location>
        <begin position="404"/>
        <end position="430"/>
    </location>
</feature>
<dbReference type="InterPro" id="IPR023408">
    <property type="entry name" value="MscS_beta-dom_sf"/>
</dbReference>
<dbReference type="AlphaFoldDB" id="A0A4U0H1U4"/>
<keyword evidence="12" id="KW-1185">Reference proteome</keyword>
<dbReference type="Proteomes" id="UP000309872">
    <property type="component" value="Unassembled WGS sequence"/>
</dbReference>
<dbReference type="SUPFAM" id="SSF50182">
    <property type="entry name" value="Sm-like ribonucleoproteins"/>
    <property type="match status" value="1"/>
</dbReference>
<comment type="subcellular location">
    <subcellularLocation>
        <location evidence="1">Cell membrane</location>
        <topology evidence="1">Multi-pass membrane protein</topology>
    </subcellularLocation>
</comment>
<evidence type="ECO:0000313" key="12">
    <source>
        <dbReference type="Proteomes" id="UP000309872"/>
    </source>
</evidence>
<dbReference type="GO" id="GO:0005886">
    <property type="term" value="C:plasma membrane"/>
    <property type="evidence" value="ECO:0007669"/>
    <property type="project" value="UniProtKB-SubCell"/>
</dbReference>
<evidence type="ECO:0000256" key="8">
    <source>
        <dbReference type="SAM" id="SignalP"/>
    </source>
</evidence>
<feature type="domain" description="Mechanosensitive ion channel MscS" evidence="9">
    <location>
        <begin position="418"/>
        <end position="482"/>
    </location>
</feature>
<protein>
    <submittedName>
        <fullName evidence="11">Mechanosensitive ion channel</fullName>
    </submittedName>
</protein>
<dbReference type="OrthoDB" id="9809206at2"/>
<comment type="caution">
    <text evidence="11">The sequence shown here is derived from an EMBL/GenBank/DDBJ whole genome shotgun (WGS) entry which is preliminary data.</text>
</comment>
<evidence type="ECO:0000259" key="10">
    <source>
        <dbReference type="Pfam" id="PF21082"/>
    </source>
</evidence>
<evidence type="ECO:0000256" key="5">
    <source>
        <dbReference type="ARBA" id="ARBA00022989"/>
    </source>
</evidence>
<dbReference type="Gene3D" id="2.30.30.60">
    <property type="match status" value="1"/>
</dbReference>
<gene>
    <name evidence="11" type="ORF">FAZ19_10410</name>
</gene>
<feature type="domain" description="Mechanosensitive ion channel MscS C-terminal" evidence="10">
    <location>
        <begin position="494"/>
        <end position="575"/>
    </location>
</feature>
<feature type="transmembrane region" description="Helical" evidence="7">
    <location>
        <begin position="210"/>
        <end position="231"/>
    </location>
</feature>
<proteinExistence type="inferred from homology"/>
<dbReference type="InterPro" id="IPR011066">
    <property type="entry name" value="MscS_channel_C_sf"/>
</dbReference>
<dbReference type="InterPro" id="IPR010920">
    <property type="entry name" value="LSM_dom_sf"/>
</dbReference>
<dbReference type="GO" id="GO:0008381">
    <property type="term" value="F:mechanosensitive monoatomic ion channel activity"/>
    <property type="evidence" value="ECO:0007669"/>
    <property type="project" value="InterPro"/>
</dbReference>
<feature type="transmembrane region" description="Helical" evidence="7">
    <location>
        <begin position="269"/>
        <end position="290"/>
    </location>
</feature>
<name>A0A4U0H1U4_9SPHI</name>
<evidence type="ECO:0000256" key="3">
    <source>
        <dbReference type="ARBA" id="ARBA00022475"/>
    </source>
</evidence>
<keyword evidence="3" id="KW-1003">Cell membrane</keyword>
<reference evidence="11 12" key="1">
    <citation type="submission" date="2019-04" db="EMBL/GenBank/DDBJ databases">
        <title>Sphingobacterium olei sp. nov., isolated from oil-contaminated soil.</title>
        <authorList>
            <person name="Liu B."/>
        </authorList>
    </citation>
    <scope>NUCLEOTIDE SEQUENCE [LARGE SCALE GENOMIC DNA]</scope>
    <source>
        <strain evidence="11 12">Y3L14</strain>
    </source>
</reference>
<dbReference type="PANTHER" id="PTHR30221">
    <property type="entry name" value="SMALL-CONDUCTANCE MECHANOSENSITIVE CHANNEL"/>
    <property type="match status" value="1"/>
</dbReference>
<evidence type="ECO:0000256" key="7">
    <source>
        <dbReference type="SAM" id="Phobius"/>
    </source>
</evidence>
<dbReference type="Pfam" id="PF21082">
    <property type="entry name" value="MS_channel_3rd"/>
    <property type="match status" value="1"/>
</dbReference>
<evidence type="ECO:0000259" key="9">
    <source>
        <dbReference type="Pfam" id="PF00924"/>
    </source>
</evidence>
<dbReference type="SUPFAM" id="SSF82689">
    <property type="entry name" value="Mechanosensitive channel protein MscS (YggB), C-terminal domain"/>
    <property type="match status" value="1"/>
</dbReference>
<dbReference type="InterPro" id="IPR006685">
    <property type="entry name" value="MscS_channel_2nd"/>
</dbReference>
<keyword evidence="8" id="KW-0732">Signal</keyword>
<keyword evidence="6 7" id="KW-0472">Membrane</keyword>
<sequence length="597" mass="67885">MKFFYLIFLLFCIQLCLGQNVDSLVTEQKLTEQSDRLLKIKEQQNQDSLRRLQLENRLFSDELEDTKEKQALLTELHFLKSRDSLALAERKRKVDSMRVINPGMPVTPFADTLFTIYRGIGGFSIRERANAVQTRIKTLADLYSFHVDSIRVVENENMWYITGANDMIMSISEEDALWMNSTPNALAQLFADKIKGSITQYRDDTSITKLMKGIGLAALVLCVVSLIVYGINRLASYTRRIVLRNKGNKLTGIRIRGYELVSSSKQVRFIWTLFNLVKWLFILMVIYLALPIVFNLFPATEGFATVLLSYILDPIKKISLAVINYFPNLITVIVIVIIFHYIFKILKYFANELHRGALNIPGFYADWTLPTYQILRVLLTAFMLIVIFPYLPGSKSPIFQGVSVFIGILFTFGSAGALGNVVAGLVITYMRPFSIGDRVKIGEVQGDIIEKTLLVTRIRTIKNEIISVPNSQVMNSHTINYSTDAPDKGLILHTTITIGYDVPWQTIHRLAIEAASTVQYIEIEPSPFVLQTSLDDYYVSYQINAYTKQPNKQALIYSELHKNLLDGFHAAGVEIMSPHYRVVRNNEDIAIPPTEEK</sequence>
<keyword evidence="4 7" id="KW-0812">Transmembrane</keyword>
<organism evidence="11 12">
    <name type="scientific">Sphingobacterium alkalisoli</name>
    <dbReference type="NCBI Taxonomy" id="1874115"/>
    <lineage>
        <taxon>Bacteria</taxon>
        <taxon>Pseudomonadati</taxon>
        <taxon>Bacteroidota</taxon>
        <taxon>Sphingobacteriia</taxon>
        <taxon>Sphingobacteriales</taxon>
        <taxon>Sphingobacteriaceae</taxon>
        <taxon>Sphingobacterium</taxon>
    </lineage>
</organism>
<feature type="chain" id="PRO_5020445519" evidence="8">
    <location>
        <begin position="19"/>
        <end position="597"/>
    </location>
</feature>
<keyword evidence="5 7" id="KW-1133">Transmembrane helix</keyword>
<accession>A0A4U0H1U4</accession>
<feature type="transmembrane region" description="Helical" evidence="7">
    <location>
        <begin position="325"/>
        <end position="343"/>
    </location>
</feature>
<dbReference type="RefSeq" id="WP_136820672.1">
    <property type="nucleotide sequence ID" value="NZ_BMJX01000003.1"/>
</dbReference>
<dbReference type="Pfam" id="PF00924">
    <property type="entry name" value="MS_channel_2nd"/>
    <property type="match status" value="1"/>
</dbReference>
<evidence type="ECO:0000256" key="6">
    <source>
        <dbReference type="ARBA" id="ARBA00023136"/>
    </source>
</evidence>
<dbReference type="EMBL" id="SUKA01000003">
    <property type="protein sequence ID" value="TJY65543.1"/>
    <property type="molecule type" value="Genomic_DNA"/>
</dbReference>
<feature type="transmembrane region" description="Helical" evidence="7">
    <location>
        <begin position="374"/>
        <end position="392"/>
    </location>
</feature>
<evidence type="ECO:0000313" key="11">
    <source>
        <dbReference type="EMBL" id="TJY65543.1"/>
    </source>
</evidence>
<comment type="similarity">
    <text evidence="2">Belongs to the MscS (TC 1.A.23) family.</text>
</comment>
<evidence type="ECO:0000256" key="2">
    <source>
        <dbReference type="ARBA" id="ARBA00008017"/>
    </source>
</evidence>
<dbReference type="PANTHER" id="PTHR30221:SF18">
    <property type="entry name" value="SLL0590 PROTEIN"/>
    <property type="match status" value="1"/>
</dbReference>
<dbReference type="InterPro" id="IPR049278">
    <property type="entry name" value="MS_channel_C"/>
</dbReference>
<evidence type="ECO:0000256" key="4">
    <source>
        <dbReference type="ARBA" id="ARBA00022692"/>
    </source>
</evidence>
<dbReference type="InterPro" id="IPR045275">
    <property type="entry name" value="MscS_archaea/bacteria_type"/>
</dbReference>
<dbReference type="Gene3D" id="3.30.70.100">
    <property type="match status" value="1"/>
</dbReference>
<feature type="signal peptide" evidence="8">
    <location>
        <begin position="1"/>
        <end position="18"/>
    </location>
</feature>